<dbReference type="Gramene" id="AET6Gv20204100.4">
    <property type="protein sequence ID" value="AET6Gv20204100.4"/>
    <property type="gene ID" value="AET6Gv20204100"/>
</dbReference>
<reference evidence="2" key="1">
    <citation type="journal article" date="2014" name="Science">
        <title>Ancient hybridizations among the ancestral genomes of bread wheat.</title>
        <authorList>
            <consortium name="International Wheat Genome Sequencing Consortium,"/>
            <person name="Marcussen T."/>
            <person name="Sandve S.R."/>
            <person name="Heier L."/>
            <person name="Spannagl M."/>
            <person name="Pfeifer M."/>
            <person name="Jakobsen K.S."/>
            <person name="Wulff B.B."/>
            <person name="Steuernagel B."/>
            <person name="Mayer K.F."/>
            <person name="Olsen O.A."/>
        </authorList>
    </citation>
    <scope>NUCLEOTIDE SEQUENCE [LARGE SCALE GENOMIC DNA]</scope>
    <source>
        <strain evidence="2">cv. AL8/78</strain>
    </source>
</reference>
<sequence>GLQSTPATATGRQEVRVLDLSVTGTSLCASQYSRFTTRGGDWEAGTCWHGQTAG</sequence>
<evidence type="ECO:0000313" key="1">
    <source>
        <dbReference type="EnsemblPlants" id="AET6Gv20204100.4"/>
    </source>
</evidence>
<evidence type="ECO:0000313" key="2">
    <source>
        <dbReference type="Proteomes" id="UP000015105"/>
    </source>
</evidence>
<name>A0A453N2X2_AEGTS</name>
<organism evidence="1 2">
    <name type="scientific">Aegilops tauschii subsp. strangulata</name>
    <name type="common">Goatgrass</name>
    <dbReference type="NCBI Taxonomy" id="200361"/>
    <lineage>
        <taxon>Eukaryota</taxon>
        <taxon>Viridiplantae</taxon>
        <taxon>Streptophyta</taxon>
        <taxon>Embryophyta</taxon>
        <taxon>Tracheophyta</taxon>
        <taxon>Spermatophyta</taxon>
        <taxon>Magnoliopsida</taxon>
        <taxon>Liliopsida</taxon>
        <taxon>Poales</taxon>
        <taxon>Poaceae</taxon>
        <taxon>BOP clade</taxon>
        <taxon>Pooideae</taxon>
        <taxon>Triticodae</taxon>
        <taxon>Triticeae</taxon>
        <taxon>Triticinae</taxon>
        <taxon>Aegilops</taxon>
    </lineage>
</organism>
<dbReference type="AlphaFoldDB" id="A0A453N2X2"/>
<protein>
    <submittedName>
        <fullName evidence="1">Uncharacterized protein</fullName>
    </submittedName>
</protein>
<reference evidence="1" key="3">
    <citation type="journal article" date="2017" name="Nature">
        <title>Genome sequence of the progenitor of the wheat D genome Aegilops tauschii.</title>
        <authorList>
            <person name="Luo M.C."/>
            <person name="Gu Y.Q."/>
            <person name="Puiu D."/>
            <person name="Wang H."/>
            <person name="Twardziok S.O."/>
            <person name="Deal K.R."/>
            <person name="Huo N."/>
            <person name="Zhu T."/>
            <person name="Wang L."/>
            <person name="Wang Y."/>
            <person name="McGuire P.E."/>
            <person name="Liu S."/>
            <person name="Long H."/>
            <person name="Ramasamy R.K."/>
            <person name="Rodriguez J.C."/>
            <person name="Van S.L."/>
            <person name="Yuan L."/>
            <person name="Wang Z."/>
            <person name="Xia Z."/>
            <person name="Xiao L."/>
            <person name="Anderson O.D."/>
            <person name="Ouyang S."/>
            <person name="Liang Y."/>
            <person name="Zimin A.V."/>
            <person name="Pertea G."/>
            <person name="Qi P."/>
            <person name="Bennetzen J.L."/>
            <person name="Dai X."/>
            <person name="Dawson M.W."/>
            <person name="Muller H.G."/>
            <person name="Kugler K."/>
            <person name="Rivarola-Duarte L."/>
            <person name="Spannagl M."/>
            <person name="Mayer K.F.X."/>
            <person name="Lu F.H."/>
            <person name="Bevan M.W."/>
            <person name="Leroy P."/>
            <person name="Li P."/>
            <person name="You F.M."/>
            <person name="Sun Q."/>
            <person name="Liu Z."/>
            <person name="Lyons E."/>
            <person name="Wicker T."/>
            <person name="Salzberg S.L."/>
            <person name="Devos K.M."/>
            <person name="Dvorak J."/>
        </authorList>
    </citation>
    <scope>NUCLEOTIDE SEQUENCE [LARGE SCALE GENOMIC DNA]</scope>
    <source>
        <strain evidence="1">cv. AL8/78</strain>
    </source>
</reference>
<reference evidence="1" key="5">
    <citation type="journal article" date="2021" name="G3 (Bethesda)">
        <title>Aegilops tauschii genome assembly Aet v5.0 features greater sequence contiguity and improved annotation.</title>
        <authorList>
            <person name="Wang L."/>
            <person name="Zhu T."/>
            <person name="Rodriguez J.C."/>
            <person name="Deal K.R."/>
            <person name="Dubcovsky J."/>
            <person name="McGuire P.E."/>
            <person name="Lux T."/>
            <person name="Spannagl M."/>
            <person name="Mayer K.F.X."/>
            <person name="Baldrich P."/>
            <person name="Meyers B.C."/>
            <person name="Huo N."/>
            <person name="Gu Y.Q."/>
            <person name="Zhou H."/>
            <person name="Devos K.M."/>
            <person name="Bennetzen J.L."/>
            <person name="Unver T."/>
            <person name="Budak H."/>
            <person name="Gulick P.J."/>
            <person name="Galiba G."/>
            <person name="Kalapos B."/>
            <person name="Nelson D.R."/>
            <person name="Li P."/>
            <person name="You F.M."/>
            <person name="Luo M.C."/>
            <person name="Dvorak J."/>
        </authorList>
    </citation>
    <scope>NUCLEOTIDE SEQUENCE [LARGE SCALE GENOMIC DNA]</scope>
    <source>
        <strain evidence="1">cv. AL8/78</strain>
    </source>
</reference>
<reference evidence="1" key="4">
    <citation type="submission" date="2019-03" db="UniProtKB">
        <authorList>
            <consortium name="EnsemblPlants"/>
        </authorList>
    </citation>
    <scope>IDENTIFICATION</scope>
</reference>
<dbReference type="EnsemblPlants" id="AET6Gv20204100.4">
    <property type="protein sequence ID" value="AET6Gv20204100.4"/>
    <property type="gene ID" value="AET6Gv20204100"/>
</dbReference>
<reference evidence="2" key="2">
    <citation type="journal article" date="2017" name="Nat. Plants">
        <title>The Aegilops tauschii genome reveals multiple impacts of transposons.</title>
        <authorList>
            <person name="Zhao G."/>
            <person name="Zou C."/>
            <person name="Li K."/>
            <person name="Wang K."/>
            <person name="Li T."/>
            <person name="Gao L."/>
            <person name="Zhang X."/>
            <person name="Wang H."/>
            <person name="Yang Z."/>
            <person name="Liu X."/>
            <person name="Jiang W."/>
            <person name="Mao L."/>
            <person name="Kong X."/>
            <person name="Jiao Y."/>
            <person name="Jia J."/>
        </authorList>
    </citation>
    <scope>NUCLEOTIDE SEQUENCE [LARGE SCALE GENOMIC DNA]</scope>
    <source>
        <strain evidence="2">cv. AL8/78</strain>
    </source>
</reference>
<keyword evidence="2" id="KW-1185">Reference proteome</keyword>
<dbReference type="Proteomes" id="UP000015105">
    <property type="component" value="Chromosome 6D"/>
</dbReference>
<accession>A0A453N2X2</accession>
<proteinExistence type="predicted"/>